<gene>
    <name evidence="2" type="ORF">UE46_01330</name>
</gene>
<dbReference type="RefSeq" id="WP_036059832.1">
    <property type="nucleotide sequence ID" value="NZ_CP011102.1"/>
</dbReference>
<dbReference type="InterPro" id="IPR014509">
    <property type="entry name" value="YjdF-like"/>
</dbReference>
<dbReference type="Pfam" id="PF09997">
    <property type="entry name" value="DUF2238"/>
    <property type="match status" value="1"/>
</dbReference>
<keyword evidence="1" id="KW-1133">Transmembrane helix</keyword>
<reference evidence="3" key="1">
    <citation type="submission" date="2015-03" db="EMBL/GenBank/DDBJ databases">
        <authorList>
            <person name="Ferrari E."/>
            <person name="Walter M.C."/>
            <person name="Huptas C."/>
            <person name="Scherer S."/>
            <person name="Mueller-Herbst S."/>
        </authorList>
    </citation>
    <scope>NUCLEOTIDE SEQUENCE [LARGE SCALE GENOMIC DNA]</scope>
    <source>
        <strain evidence="3">LWP01</strain>
    </source>
</reference>
<feature type="transmembrane region" description="Helical" evidence="1">
    <location>
        <begin position="82"/>
        <end position="106"/>
    </location>
</feature>
<evidence type="ECO:0000313" key="3">
    <source>
        <dbReference type="Proteomes" id="UP000223060"/>
    </source>
</evidence>
<evidence type="ECO:0000256" key="1">
    <source>
        <dbReference type="SAM" id="Phobius"/>
    </source>
</evidence>
<organism evidence="2 3">
    <name type="scientific">Listeria weihenstephanensis</name>
    <dbReference type="NCBI Taxonomy" id="1006155"/>
    <lineage>
        <taxon>Bacteria</taxon>
        <taxon>Bacillati</taxon>
        <taxon>Bacillota</taxon>
        <taxon>Bacilli</taxon>
        <taxon>Bacillales</taxon>
        <taxon>Listeriaceae</taxon>
        <taxon>Listeria</taxon>
    </lineage>
</organism>
<feature type="transmembrane region" description="Helical" evidence="1">
    <location>
        <begin position="12"/>
        <end position="30"/>
    </location>
</feature>
<evidence type="ECO:0000313" key="2">
    <source>
        <dbReference type="EMBL" id="AQY49832.1"/>
    </source>
</evidence>
<dbReference type="EMBL" id="CP011102">
    <property type="protein sequence ID" value="AQY49832.1"/>
    <property type="molecule type" value="Genomic_DNA"/>
</dbReference>
<keyword evidence="1" id="KW-0472">Membrane</keyword>
<accession>A0A1S7FR19</accession>
<dbReference type="KEGG" id="lwi:UE46_01330"/>
<name>A0A1S7FR19_9LIST</name>
<dbReference type="Proteomes" id="UP000223060">
    <property type="component" value="Chromosome"/>
</dbReference>
<protein>
    <submittedName>
        <fullName evidence="2">Membrane protein</fullName>
    </submittedName>
</protein>
<proteinExistence type="predicted"/>
<keyword evidence="1" id="KW-0812">Transmembrane</keyword>
<feature type="transmembrane region" description="Helical" evidence="1">
    <location>
        <begin position="112"/>
        <end position="133"/>
    </location>
</feature>
<feature type="transmembrane region" description="Helical" evidence="1">
    <location>
        <begin position="50"/>
        <end position="70"/>
    </location>
</feature>
<sequence length="241" mass="27347">MKKTKKWKWTEIIAIFIFASLLISLVFSIYNLFTTPSTGVPEGDPTRSDYALMVSQCVLGLVAMFLPAIVGRRFKFEIPGNMYLIFIIFLYCAIYLGEVRSFYYLIPNWDTILHTFSGAMLGALGFSIVSFLNEDERVTMNLSPAFVALFALCFAVTLGVVWEFYEFTADNLFGMNMQKTMLEDGTKLAGTAAVSDTMEDLFVDFLGALTFAVIGYLNLKRKKGWMEKFEFKKTVHKTVKK</sequence>
<feature type="transmembrane region" description="Helical" evidence="1">
    <location>
        <begin position="201"/>
        <end position="219"/>
    </location>
</feature>
<keyword evidence="3" id="KW-1185">Reference proteome</keyword>
<dbReference type="AlphaFoldDB" id="A0A1S7FR19"/>
<feature type="transmembrane region" description="Helical" evidence="1">
    <location>
        <begin position="145"/>
        <end position="165"/>
    </location>
</feature>